<dbReference type="PANTHER" id="PTHR23026:SF123">
    <property type="entry name" value="NAD(P)H NITROREDUCTASE RV3131-RELATED"/>
    <property type="match status" value="1"/>
</dbReference>
<proteinExistence type="predicted"/>
<dbReference type="Gene3D" id="3.40.109.10">
    <property type="entry name" value="NADH Oxidase"/>
    <property type="match status" value="1"/>
</dbReference>
<organism evidence="2 3">
    <name type="scientific">Yinghuangia aomiensis</name>
    <dbReference type="NCBI Taxonomy" id="676205"/>
    <lineage>
        <taxon>Bacteria</taxon>
        <taxon>Bacillati</taxon>
        <taxon>Actinomycetota</taxon>
        <taxon>Actinomycetes</taxon>
        <taxon>Kitasatosporales</taxon>
        <taxon>Streptomycetaceae</taxon>
        <taxon>Yinghuangia</taxon>
    </lineage>
</organism>
<evidence type="ECO:0000313" key="3">
    <source>
        <dbReference type="Proteomes" id="UP001500466"/>
    </source>
</evidence>
<name>A0ABP9HF63_9ACTN</name>
<feature type="region of interest" description="Disordered" evidence="1">
    <location>
        <begin position="312"/>
        <end position="333"/>
    </location>
</feature>
<dbReference type="PANTHER" id="PTHR23026">
    <property type="entry name" value="NADPH NITROREDUCTASE"/>
    <property type="match status" value="1"/>
</dbReference>
<comment type="caution">
    <text evidence="2">The sequence shown here is derived from an EMBL/GenBank/DDBJ whole genome shotgun (WGS) entry which is preliminary data.</text>
</comment>
<dbReference type="RefSeq" id="WP_345676759.1">
    <property type="nucleotide sequence ID" value="NZ_BAABHS010000012.1"/>
</dbReference>
<evidence type="ECO:0000313" key="2">
    <source>
        <dbReference type="EMBL" id="GAA4969451.1"/>
    </source>
</evidence>
<reference evidence="3" key="1">
    <citation type="journal article" date="2019" name="Int. J. Syst. Evol. Microbiol.">
        <title>The Global Catalogue of Microorganisms (GCM) 10K type strain sequencing project: providing services to taxonomists for standard genome sequencing and annotation.</title>
        <authorList>
            <consortium name="The Broad Institute Genomics Platform"/>
            <consortium name="The Broad Institute Genome Sequencing Center for Infectious Disease"/>
            <person name="Wu L."/>
            <person name="Ma J."/>
        </authorList>
    </citation>
    <scope>NUCLEOTIDE SEQUENCE [LARGE SCALE GENOMIC DNA]</scope>
    <source>
        <strain evidence="3">JCM 17986</strain>
    </source>
</reference>
<accession>A0ABP9HF63</accession>
<dbReference type="EMBL" id="BAABHS010000012">
    <property type="protein sequence ID" value="GAA4969451.1"/>
    <property type="molecule type" value="Genomic_DNA"/>
</dbReference>
<dbReference type="SUPFAM" id="SSF55469">
    <property type="entry name" value="FMN-dependent nitroreductase-like"/>
    <property type="match status" value="1"/>
</dbReference>
<evidence type="ECO:0000256" key="1">
    <source>
        <dbReference type="SAM" id="MobiDB-lite"/>
    </source>
</evidence>
<dbReference type="Proteomes" id="UP001500466">
    <property type="component" value="Unassembled WGS sequence"/>
</dbReference>
<keyword evidence="3" id="KW-1185">Reference proteome</keyword>
<dbReference type="InterPro" id="IPR000415">
    <property type="entry name" value="Nitroreductase-like"/>
</dbReference>
<dbReference type="NCBIfam" id="NF047509">
    <property type="entry name" value="Rv3131_FMN_oxido"/>
    <property type="match status" value="1"/>
</dbReference>
<dbReference type="InterPro" id="IPR050627">
    <property type="entry name" value="Nitroreductase/BluB"/>
</dbReference>
<protein>
    <submittedName>
        <fullName evidence="2">Nitroreductase</fullName>
    </submittedName>
</protein>
<gene>
    <name evidence="2" type="ORF">GCM10023205_38420</name>
</gene>
<sequence>MVASTLTPEQRDKILRAATSAPSKHNTQPWWFRWDGADLEVHVDPGRVLPHADPTGREAHIACGAAVFAARLGYAAAGIAAEPVLLPDGAEPGFVARIHAVDGAPDARFETLYWTLPSRRTNRAPFRDTPVPGMLLEQLRDAARDEGTWLRIVDREPAYEHLLTLIREATGLEEEHLRDERARWVAAADEIHRRDGVPAASLGPSAAAPTGAVRDLAAGREIPSRGTAVFERRPTLAVLETPADTALDWLTAGQALMRVLVTGARYGMAASFANQPLEDPDLRIETASEAKHYGTAQMVLRMGMGVDVPATPRRDVADVVRPPRTADAGHPAP</sequence>